<dbReference type="Pfam" id="PF02559">
    <property type="entry name" value="CarD_TRCF_RID"/>
    <property type="match status" value="1"/>
</dbReference>
<dbReference type="InterPro" id="IPR047112">
    <property type="entry name" value="RecG/Mfd"/>
</dbReference>
<dbReference type="SMART" id="SM00490">
    <property type="entry name" value="HELICc"/>
    <property type="match status" value="1"/>
</dbReference>
<evidence type="ECO:0000256" key="7">
    <source>
        <dbReference type="ARBA" id="ARBA00023125"/>
    </source>
</evidence>
<keyword evidence="6 9" id="KW-0067">ATP-binding</keyword>
<dbReference type="PANTHER" id="PTHR47964:SF1">
    <property type="entry name" value="ATP-DEPENDENT DNA HELICASE HOMOLOG RECG, CHLOROPLASTIC"/>
    <property type="match status" value="1"/>
</dbReference>
<dbReference type="Gene3D" id="2.40.10.170">
    <property type="match status" value="1"/>
</dbReference>
<dbReference type="GO" id="GO:0006355">
    <property type="term" value="P:regulation of DNA-templated transcription"/>
    <property type="evidence" value="ECO:0007669"/>
    <property type="project" value="UniProtKB-UniRule"/>
</dbReference>
<dbReference type="SMART" id="SM00982">
    <property type="entry name" value="TRCF"/>
    <property type="match status" value="1"/>
</dbReference>
<dbReference type="InterPro" id="IPR027417">
    <property type="entry name" value="P-loop_NTPase"/>
</dbReference>
<evidence type="ECO:0000313" key="13">
    <source>
        <dbReference type="Proteomes" id="UP000233332"/>
    </source>
</evidence>
<keyword evidence="5" id="KW-0347">Helicase</keyword>
<dbReference type="EMBL" id="NXGX01000002">
    <property type="protein sequence ID" value="PKR59422.1"/>
    <property type="molecule type" value="Genomic_DNA"/>
</dbReference>
<keyword evidence="8 9" id="KW-0234">DNA repair</keyword>
<dbReference type="SMART" id="SM01058">
    <property type="entry name" value="CarD_TRCF"/>
    <property type="match status" value="1"/>
</dbReference>
<keyword evidence="7 9" id="KW-0238">DNA-binding</keyword>
<protein>
    <recommendedName>
        <fullName evidence="9">Transcription-repair-coupling factor</fullName>
        <shortName evidence="9">TRCF</shortName>
        <ecNumber evidence="9">3.6.4.-</ecNumber>
    </recommendedName>
</protein>
<dbReference type="GO" id="GO:0005524">
    <property type="term" value="F:ATP binding"/>
    <property type="evidence" value="ECO:0007669"/>
    <property type="project" value="UniProtKB-UniRule"/>
</dbReference>
<name>A0A2N3L9H0_9PROT</name>
<dbReference type="GO" id="GO:0003678">
    <property type="term" value="F:DNA helicase activity"/>
    <property type="evidence" value="ECO:0007669"/>
    <property type="project" value="TreeGrafter"/>
</dbReference>
<evidence type="ECO:0000259" key="10">
    <source>
        <dbReference type="PROSITE" id="PS51192"/>
    </source>
</evidence>
<evidence type="ECO:0000256" key="5">
    <source>
        <dbReference type="ARBA" id="ARBA00022806"/>
    </source>
</evidence>
<dbReference type="AlphaFoldDB" id="A0A2N3L9H0"/>
<evidence type="ECO:0000256" key="1">
    <source>
        <dbReference type="ARBA" id="ARBA00022490"/>
    </source>
</evidence>
<comment type="similarity">
    <text evidence="9">In the N-terminal section; belongs to the UvrB family.</text>
</comment>
<evidence type="ECO:0000256" key="3">
    <source>
        <dbReference type="ARBA" id="ARBA00022763"/>
    </source>
</evidence>
<dbReference type="Proteomes" id="UP000233332">
    <property type="component" value="Unassembled WGS sequence"/>
</dbReference>
<keyword evidence="13" id="KW-1185">Reference proteome</keyword>
<dbReference type="Pfam" id="PF17757">
    <property type="entry name" value="UvrB_inter"/>
    <property type="match status" value="1"/>
</dbReference>
<evidence type="ECO:0000313" key="12">
    <source>
        <dbReference type="EMBL" id="PKR59422.1"/>
    </source>
</evidence>
<reference evidence="12 13" key="1">
    <citation type="submission" date="2017-09" db="EMBL/GenBank/DDBJ databases">
        <title>Biodiversity and function of Thalassospira species in the particle-attached aromatic-hydrocarbon-degrading consortia from the surface seawater of the China South Sea.</title>
        <authorList>
            <person name="Dong C."/>
            <person name="Lai Q."/>
            <person name="Shao Z."/>
        </authorList>
    </citation>
    <scope>NUCLEOTIDE SEQUENCE [LARGE SCALE GENOMIC DNA]</scope>
    <source>
        <strain evidence="12 13">139Z-12</strain>
    </source>
</reference>
<dbReference type="HAMAP" id="MF_00969">
    <property type="entry name" value="TRCF"/>
    <property type="match status" value="1"/>
</dbReference>
<evidence type="ECO:0000259" key="11">
    <source>
        <dbReference type="PROSITE" id="PS51194"/>
    </source>
</evidence>
<evidence type="ECO:0000256" key="2">
    <source>
        <dbReference type="ARBA" id="ARBA00022741"/>
    </source>
</evidence>
<dbReference type="PROSITE" id="PS51194">
    <property type="entry name" value="HELICASE_CTER"/>
    <property type="match status" value="1"/>
</dbReference>
<dbReference type="SUPFAM" id="SSF143517">
    <property type="entry name" value="TRCF domain-like"/>
    <property type="match status" value="1"/>
</dbReference>
<dbReference type="Pfam" id="PF00271">
    <property type="entry name" value="Helicase_C"/>
    <property type="match status" value="1"/>
</dbReference>
<proteinExistence type="inferred from homology"/>
<dbReference type="InterPro" id="IPR041471">
    <property type="entry name" value="UvrB_inter"/>
</dbReference>
<keyword evidence="4 9" id="KW-0378">Hydrolase</keyword>
<dbReference type="InterPro" id="IPR001650">
    <property type="entry name" value="Helicase_C-like"/>
</dbReference>
<dbReference type="Gene3D" id="3.40.50.300">
    <property type="entry name" value="P-loop containing nucleotide triphosphate hydrolases"/>
    <property type="match status" value="2"/>
</dbReference>
<accession>A0A2N3L9H0</accession>
<dbReference type="GO" id="GO:0016787">
    <property type="term" value="F:hydrolase activity"/>
    <property type="evidence" value="ECO:0007669"/>
    <property type="project" value="UniProtKB-KW"/>
</dbReference>
<dbReference type="CDD" id="cd17991">
    <property type="entry name" value="DEXHc_TRCF"/>
    <property type="match status" value="1"/>
</dbReference>
<comment type="caution">
    <text evidence="12">The sequence shown here is derived from an EMBL/GenBank/DDBJ whole genome shotgun (WGS) entry which is preliminary data.</text>
</comment>
<evidence type="ECO:0000256" key="6">
    <source>
        <dbReference type="ARBA" id="ARBA00022840"/>
    </source>
</evidence>
<dbReference type="NCBIfam" id="TIGR00580">
    <property type="entry name" value="mfd"/>
    <property type="match status" value="1"/>
</dbReference>
<comment type="similarity">
    <text evidence="9">In the C-terminal section; belongs to the helicase family. RecG subfamily.</text>
</comment>
<comment type="subcellular location">
    <subcellularLocation>
        <location evidence="9">Cytoplasm</location>
    </subcellularLocation>
</comment>
<evidence type="ECO:0000256" key="9">
    <source>
        <dbReference type="HAMAP-Rule" id="MF_00969"/>
    </source>
</evidence>
<dbReference type="InterPro" id="IPR011545">
    <property type="entry name" value="DEAD/DEAH_box_helicase_dom"/>
</dbReference>
<organism evidence="12 13">
    <name type="scientific">Thalassospira lohafexi</name>
    <dbReference type="NCBI Taxonomy" id="744227"/>
    <lineage>
        <taxon>Bacteria</taxon>
        <taxon>Pseudomonadati</taxon>
        <taxon>Pseudomonadota</taxon>
        <taxon>Alphaproteobacteria</taxon>
        <taxon>Rhodospirillales</taxon>
        <taxon>Thalassospiraceae</taxon>
        <taxon>Thalassospira</taxon>
    </lineage>
</organism>
<dbReference type="GO" id="GO:0003684">
    <property type="term" value="F:damaged DNA binding"/>
    <property type="evidence" value="ECO:0007669"/>
    <property type="project" value="InterPro"/>
</dbReference>
<dbReference type="InterPro" id="IPR005118">
    <property type="entry name" value="TRCF_C"/>
</dbReference>
<keyword evidence="3 9" id="KW-0227">DNA damage</keyword>
<dbReference type="PROSITE" id="PS51192">
    <property type="entry name" value="HELICASE_ATP_BIND_1"/>
    <property type="match status" value="1"/>
</dbReference>
<dbReference type="InterPro" id="IPR014001">
    <property type="entry name" value="Helicase_ATP-bd"/>
</dbReference>
<dbReference type="GO" id="GO:0005737">
    <property type="term" value="C:cytoplasm"/>
    <property type="evidence" value="ECO:0007669"/>
    <property type="project" value="UniProtKB-SubCell"/>
</dbReference>
<dbReference type="Gene3D" id="3.90.1150.50">
    <property type="entry name" value="Transcription-repair-coupling factor, D7 domain"/>
    <property type="match status" value="1"/>
</dbReference>
<evidence type="ECO:0000256" key="4">
    <source>
        <dbReference type="ARBA" id="ARBA00022801"/>
    </source>
</evidence>
<dbReference type="EC" id="3.6.4.-" evidence="9"/>
<keyword evidence="2 9" id="KW-0547">Nucleotide-binding</keyword>
<feature type="domain" description="Helicase ATP-binding" evidence="10">
    <location>
        <begin position="633"/>
        <end position="794"/>
    </location>
</feature>
<dbReference type="InterPro" id="IPR037235">
    <property type="entry name" value="TRCF-like_C_D7"/>
</dbReference>
<dbReference type="Pfam" id="PF03461">
    <property type="entry name" value="TRCF"/>
    <property type="match status" value="1"/>
</dbReference>
<dbReference type="InterPro" id="IPR036101">
    <property type="entry name" value="CarD-like/TRCF_RID_sf"/>
</dbReference>
<dbReference type="RefSeq" id="WP_101300437.1">
    <property type="nucleotide sequence ID" value="NZ_NXGX01000002.1"/>
</dbReference>
<evidence type="ECO:0000256" key="8">
    <source>
        <dbReference type="ARBA" id="ARBA00023204"/>
    </source>
</evidence>
<sequence length="1165" mass="129917">MKKIKEILSSKGRKRVGGVPEGADALVLRELLDAKASNSTILHVVSDDKRMAQLAEALRFFAGEVEVLTLPAWDCLPYDRVSPISEVTARRVETLTILAEGDAPKAGHGRIVLTTAAAILQRVPRVDVMRAGKLAFKAGAEYDRTELTAYFERMGYNRSEQVMEPGDYAVRGDIVDIFAPGMNEPVRLDFFGDEIESIRRFDVESQRTIGKVKEIALLPVGEVFLDPESISRFRSNYRELFGAVSQTDPLYESISNGLKYGGMEHWLPLFHDGLDTIFAYLPGTVISLDYQYGEVLENRLEMIDDYYQARLNIKGGGLSGDNVYKPVPTERLYLDQAEFDRMLSDRVVLEFSPYYEAEDPERGIYDIGARAGRDFGDVRARADTNLYEALRDFITEQRGKENQIAIAAYSDGSRDRMVSLLREHGVGKVVTAECWEDITDDLTFEQVAVVILDMERGFRREGFWFVTEQDILGDRMSRPGGRRRKADNFLREASEISEGDLVVHLEHGIGRYLGLKTVTAGGAPHDCLELEYDGGDKLFVPVENIEVLSRYGSDEGLSILDKLGGVAWQARKAKLRERIRDMAAKLIKVAAERHLRKSAVLSAPEGSYDEFCAGFPFAETEDQARAIVDTLDDLAAGKPMDRLVCGDVGFGKTEVAMRAAFTAVMSGKQVAIVAPTTLLCRQHYLNFKERFDGLPVRVEQLSRLVAGKNAKLVKDNLESGHVDIVCGTHALLGNGVHFKDLGLLIVDEEQHFGVKHKERLKELKSDVHVLTLTATPIPRTLQLALTGVKELSIIATPPVDRLAVRTYITPYDPVVVREAILRERHRGGQVFYVCPRVNELSRVAKELEALVPEIKFDVAHGQMGARDLEQVMTDFTDRKFDLLLATNIIESGIDVPNANTMIIHRADMFGLAQLYQLRGRIGRSKQRAYAYLTLPNGKKLTATALKRLEVMQTLDSLGAGFNLASHDLDIRGAGNLLGEEQSGHIKEVGIELYQQMIEEAVAEAKGEIEASDEASFIPQINIGMPVLIPDRYVPDLGVRLGLYRRISELRSREEVDQFAAEMIDRFGKLPKEVENLLDVVTIKQWCRVANIEKLDAGPKGALITLRNNEFPNPGGLVGFIQQQVGVARLRPDHKIVYAAGWDGPTDRLEGLKRLMKRLSDIAEKA</sequence>
<feature type="domain" description="Helicase C-terminal" evidence="11">
    <location>
        <begin position="815"/>
        <end position="969"/>
    </location>
</feature>
<dbReference type="InterPro" id="IPR004576">
    <property type="entry name" value="Mfd"/>
</dbReference>
<dbReference type="Pfam" id="PF00270">
    <property type="entry name" value="DEAD"/>
    <property type="match status" value="1"/>
</dbReference>
<dbReference type="Gene3D" id="3.40.50.11180">
    <property type="match status" value="1"/>
</dbReference>
<comment type="function">
    <text evidence="9">Couples transcription and DNA repair by recognizing RNA polymerase (RNAP) stalled at DNA lesions. Mediates ATP-dependent release of RNAP and its truncated transcript from the DNA, and recruitment of nucleotide excision repair machinery to the damaged site.</text>
</comment>
<gene>
    <name evidence="9 12" type="primary">mfd</name>
    <name evidence="12" type="ORF">COO92_05135</name>
</gene>
<dbReference type="SUPFAM" id="SSF141259">
    <property type="entry name" value="CarD-like"/>
    <property type="match status" value="1"/>
</dbReference>
<dbReference type="SUPFAM" id="SSF52540">
    <property type="entry name" value="P-loop containing nucleoside triphosphate hydrolases"/>
    <property type="match status" value="3"/>
</dbReference>
<dbReference type="GO" id="GO:0000716">
    <property type="term" value="P:transcription-coupled nucleotide-excision repair, DNA damage recognition"/>
    <property type="evidence" value="ECO:0007669"/>
    <property type="project" value="UniProtKB-UniRule"/>
</dbReference>
<dbReference type="PANTHER" id="PTHR47964">
    <property type="entry name" value="ATP-DEPENDENT DNA HELICASE HOMOLOG RECG, CHLOROPLASTIC"/>
    <property type="match status" value="1"/>
</dbReference>
<dbReference type="Gene3D" id="3.40.50.11140">
    <property type="match status" value="1"/>
</dbReference>
<dbReference type="Gene3D" id="3.30.2060.10">
    <property type="entry name" value="Penicillin-binding protein 1b domain"/>
    <property type="match status" value="1"/>
</dbReference>
<keyword evidence="1 9" id="KW-0963">Cytoplasm</keyword>
<dbReference type="SMART" id="SM00487">
    <property type="entry name" value="DEXDc"/>
    <property type="match status" value="1"/>
</dbReference>
<dbReference type="InterPro" id="IPR003711">
    <property type="entry name" value="CarD-like/TRCF_RID"/>
</dbReference>